<reference evidence="2 3" key="1">
    <citation type="submission" date="2017-11" db="EMBL/GenBank/DDBJ databases">
        <title>Draft genome of actinobacteria isolated from guarana (Paullinia cupana (Mart.) Ducke.</title>
        <authorList>
            <person name="Siqueira K.A."/>
            <person name="Liotti R.G."/>
            <person name="Mendes T.A.O."/>
            <person name="Soares M.A."/>
        </authorList>
    </citation>
    <scope>NUCLEOTIDE SEQUENCE [LARGE SCALE GENOMIC DNA]</scope>
    <source>
        <strain evidence="2 3">193</strain>
    </source>
</reference>
<evidence type="ECO:0000256" key="1">
    <source>
        <dbReference type="SAM" id="MobiDB-lite"/>
    </source>
</evidence>
<dbReference type="Proteomes" id="UP000270471">
    <property type="component" value="Unassembled WGS sequence"/>
</dbReference>
<name>A0A3M0HRD3_9ACTN</name>
<dbReference type="EMBL" id="PENI01000049">
    <property type="protein sequence ID" value="RMB80011.1"/>
    <property type="molecule type" value="Genomic_DNA"/>
</dbReference>
<proteinExistence type="predicted"/>
<dbReference type="RefSeq" id="WP_121895201.1">
    <property type="nucleotide sequence ID" value="NZ_PENI01000049.1"/>
</dbReference>
<evidence type="ECO:0000313" key="2">
    <source>
        <dbReference type="EMBL" id="RMB80011.1"/>
    </source>
</evidence>
<gene>
    <name evidence="2" type="ORF">CTZ28_42655</name>
</gene>
<dbReference type="AlphaFoldDB" id="A0A3M0HRD3"/>
<evidence type="ECO:0000313" key="3">
    <source>
        <dbReference type="Proteomes" id="UP000270471"/>
    </source>
</evidence>
<accession>A0A3M0HRD3</accession>
<feature type="compositionally biased region" description="Pro residues" evidence="1">
    <location>
        <begin position="41"/>
        <end position="56"/>
    </location>
</feature>
<protein>
    <submittedName>
        <fullName evidence="2">Uncharacterized protein</fullName>
    </submittedName>
</protein>
<feature type="region of interest" description="Disordered" evidence="1">
    <location>
        <begin position="41"/>
        <end position="72"/>
    </location>
</feature>
<organism evidence="2 3">
    <name type="scientific">Streptomyces shenzhenensis</name>
    <dbReference type="NCBI Taxonomy" id="943815"/>
    <lineage>
        <taxon>Bacteria</taxon>
        <taxon>Bacillati</taxon>
        <taxon>Actinomycetota</taxon>
        <taxon>Actinomycetes</taxon>
        <taxon>Kitasatosporales</taxon>
        <taxon>Streptomycetaceae</taxon>
        <taxon>Streptomyces</taxon>
    </lineage>
</organism>
<sequence length="72" mass="7857">MFQDSPIYDRLVAERGDVPAGVRREADRLRREVEAVMLPLRPPGVPGAVLPPPPAPSSQWQRVHQLPGAGVP</sequence>
<comment type="caution">
    <text evidence="2">The sequence shown here is derived from an EMBL/GenBank/DDBJ whole genome shotgun (WGS) entry which is preliminary data.</text>
</comment>
<keyword evidence="3" id="KW-1185">Reference proteome</keyword>
<dbReference type="OrthoDB" id="4333916at2"/>